<dbReference type="PROSITE" id="PS50110">
    <property type="entry name" value="RESPONSE_REGULATORY"/>
    <property type="match status" value="1"/>
</dbReference>
<dbReference type="Proteomes" id="UP000320421">
    <property type="component" value="Chromosome"/>
</dbReference>
<feature type="region of interest" description="Disordered" evidence="3">
    <location>
        <begin position="195"/>
        <end position="217"/>
    </location>
</feature>
<dbReference type="SUPFAM" id="SSF52172">
    <property type="entry name" value="CheY-like"/>
    <property type="match status" value="1"/>
</dbReference>
<evidence type="ECO:0000259" key="4">
    <source>
        <dbReference type="PROSITE" id="PS50110"/>
    </source>
</evidence>
<feature type="domain" description="Response regulatory" evidence="4">
    <location>
        <begin position="66"/>
        <end position="182"/>
    </location>
</feature>
<sequence length="217" mass="23676">MLVLTQKISEATKPPSLSVSRTVKSVEGWRVRPAVSPPKEIPVHSQDVSARTKPLSPSNAGINAVRILVADADSSLAKIYTTHLSLLGFEVTMACNGVECLARLRNRIPHLIVLDAGLLWGRATDVLAILDECTDIPDVPVLVTYDHTCEQALPDVRSFRVNDYAAKPLTPNQLAERIRELIAFAGNCDEDLDSVDNCEGQSPKRTTGSAHDERRSN</sequence>
<keyword evidence="6" id="KW-1185">Reference proteome</keyword>
<dbReference type="PANTHER" id="PTHR44591:SF3">
    <property type="entry name" value="RESPONSE REGULATORY DOMAIN-CONTAINING PROTEIN"/>
    <property type="match status" value="1"/>
</dbReference>
<protein>
    <submittedName>
        <fullName evidence="5">Transcriptional regulatory protein ZraR</fullName>
    </submittedName>
</protein>
<dbReference type="CDD" id="cd00156">
    <property type="entry name" value="REC"/>
    <property type="match status" value="1"/>
</dbReference>
<dbReference type="EMBL" id="CP036266">
    <property type="protein sequence ID" value="QDT23481.1"/>
    <property type="molecule type" value="Genomic_DNA"/>
</dbReference>
<evidence type="ECO:0000256" key="1">
    <source>
        <dbReference type="ARBA" id="ARBA00022553"/>
    </source>
</evidence>
<evidence type="ECO:0000313" key="6">
    <source>
        <dbReference type="Proteomes" id="UP000320421"/>
    </source>
</evidence>
<evidence type="ECO:0000313" key="5">
    <source>
        <dbReference type="EMBL" id="QDT23481.1"/>
    </source>
</evidence>
<feature type="modified residue" description="4-aspartylphosphate" evidence="2">
    <location>
        <position position="115"/>
    </location>
</feature>
<keyword evidence="1 2" id="KW-0597">Phosphoprotein</keyword>
<dbReference type="InterPro" id="IPR001789">
    <property type="entry name" value="Sig_transdc_resp-reg_receiver"/>
</dbReference>
<dbReference type="PANTHER" id="PTHR44591">
    <property type="entry name" value="STRESS RESPONSE REGULATOR PROTEIN 1"/>
    <property type="match status" value="1"/>
</dbReference>
<dbReference type="SMART" id="SM00448">
    <property type="entry name" value="REC"/>
    <property type="match status" value="1"/>
</dbReference>
<reference evidence="5 6" key="1">
    <citation type="submission" date="2019-02" db="EMBL/GenBank/DDBJ databases">
        <title>Deep-cultivation of Planctomycetes and their phenomic and genomic characterization uncovers novel biology.</title>
        <authorList>
            <person name="Wiegand S."/>
            <person name="Jogler M."/>
            <person name="Boedeker C."/>
            <person name="Pinto D."/>
            <person name="Vollmers J."/>
            <person name="Rivas-Marin E."/>
            <person name="Kohn T."/>
            <person name="Peeters S.H."/>
            <person name="Heuer A."/>
            <person name="Rast P."/>
            <person name="Oberbeckmann S."/>
            <person name="Bunk B."/>
            <person name="Jeske O."/>
            <person name="Meyerdierks A."/>
            <person name="Storesund J.E."/>
            <person name="Kallscheuer N."/>
            <person name="Luecker S."/>
            <person name="Lage O.M."/>
            <person name="Pohl T."/>
            <person name="Merkel B.J."/>
            <person name="Hornburger P."/>
            <person name="Mueller R.-W."/>
            <person name="Bruemmer F."/>
            <person name="Labrenz M."/>
            <person name="Spormann A.M."/>
            <person name="Op den Camp H."/>
            <person name="Overmann J."/>
            <person name="Amann R."/>
            <person name="Jetten M.S.M."/>
            <person name="Mascher T."/>
            <person name="Medema M.H."/>
            <person name="Devos D.P."/>
            <person name="Kaster A.-K."/>
            <person name="Ovreas L."/>
            <person name="Rohde M."/>
            <person name="Galperin M.Y."/>
            <person name="Jogler C."/>
        </authorList>
    </citation>
    <scope>NUCLEOTIDE SEQUENCE [LARGE SCALE GENOMIC DNA]</scope>
    <source>
        <strain evidence="5 6">HG66A1</strain>
    </source>
</reference>
<dbReference type="RefSeq" id="WP_145190950.1">
    <property type="nucleotide sequence ID" value="NZ_CP036266.1"/>
</dbReference>
<dbReference type="InterPro" id="IPR011006">
    <property type="entry name" value="CheY-like_superfamily"/>
</dbReference>
<dbReference type="GO" id="GO:0000160">
    <property type="term" value="P:phosphorelay signal transduction system"/>
    <property type="evidence" value="ECO:0007669"/>
    <property type="project" value="InterPro"/>
</dbReference>
<accession>A0A517PVT4</accession>
<gene>
    <name evidence="5" type="ORF">HG66A1_53020</name>
</gene>
<dbReference type="AlphaFoldDB" id="A0A517PVT4"/>
<dbReference type="Pfam" id="PF00072">
    <property type="entry name" value="Response_reg"/>
    <property type="match status" value="1"/>
</dbReference>
<dbReference type="InterPro" id="IPR050595">
    <property type="entry name" value="Bact_response_regulator"/>
</dbReference>
<evidence type="ECO:0000256" key="3">
    <source>
        <dbReference type="SAM" id="MobiDB-lite"/>
    </source>
</evidence>
<dbReference type="OrthoDB" id="9801101at2"/>
<feature type="compositionally biased region" description="Polar residues" evidence="3">
    <location>
        <begin position="199"/>
        <end position="209"/>
    </location>
</feature>
<dbReference type="Gene3D" id="3.40.50.2300">
    <property type="match status" value="1"/>
</dbReference>
<proteinExistence type="predicted"/>
<name>A0A517PVT4_9PLAN</name>
<organism evidence="5 6">
    <name type="scientific">Gimesia chilikensis</name>
    <dbReference type="NCBI Taxonomy" id="2605989"/>
    <lineage>
        <taxon>Bacteria</taxon>
        <taxon>Pseudomonadati</taxon>
        <taxon>Planctomycetota</taxon>
        <taxon>Planctomycetia</taxon>
        <taxon>Planctomycetales</taxon>
        <taxon>Planctomycetaceae</taxon>
        <taxon>Gimesia</taxon>
    </lineage>
</organism>
<evidence type="ECO:0000256" key="2">
    <source>
        <dbReference type="PROSITE-ProRule" id="PRU00169"/>
    </source>
</evidence>